<accession>A0A9X9LAR0</accession>
<feature type="transmembrane region" description="Helical" evidence="1">
    <location>
        <begin position="172"/>
        <end position="192"/>
    </location>
</feature>
<evidence type="ECO:0000313" key="3">
    <source>
        <dbReference type="Proteomes" id="UP000324639"/>
    </source>
</evidence>
<gene>
    <name evidence="2" type="ORF">BGT96224V316_LOCUS2175</name>
</gene>
<feature type="transmembrane region" description="Helical" evidence="1">
    <location>
        <begin position="12"/>
        <end position="36"/>
    </location>
</feature>
<organism evidence="2 3">
    <name type="scientific">Blumeria graminis f. sp. tritici</name>
    <dbReference type="NCBI Taxonomy" id="62690"/>
    <lineage>
        <taxon>Eukaryota</taxon>
        <taxon>Fungi</taxon>
        <taxon>Dikarya</taxon>
        <taxon>Ascomycota</taxon>
        <taxon>Pezizomycotina</taxon>
        <taxon>Leotiomycetes</taxon>
        <taxon>Erysiphales</taxon>
        <taxon>Erysiphaceae</taxon>
        <taxon>Blumeria</taxon>
    </lineage>
</organism>
<dbReference type="Proteomes" id="UP000324639">
    <property type="component" value="Chromosome Bgt_-04"/>
</dbReference>
<feature type="transmembrane region" description="Helical" evidence="1">
    <location>
        <begin position="73"/>
        <end position="92"/>
    </location>
</feature>
<feature type="transmembrane region" description="Helical" evidence="1">
    <location>
        <begin position="204"/>
        <end position="227"/>
    </location>
</feature>
<dbReference type="EMBL" id="LR026987">
    <property type="protein sequence ID" value="VCU40924.1"/>
    <property type="molecule type" value="Genomic_DNA"/>
</dbReference>
<feature type="transmembrane region" description="Helical" evidence="1">
    <location>
        <begin position="328"/>
        <end position="348"/>
    </location>
</feature>
<dbReference type="AlphaFoldDB" id="A0A9X9LAR0"/>
<dbReference type="PROSITE" id="PS51257">
    <property type="entry name" value="PROKAR_LIPOPROTEIN"/>
    <property type="match status" value="1"/>
</dbReference>
<proteinExistence type="predicted"/>
<keyword evidence="1" id="KW-0812">Transmembrane</keyword>
<feature type="transmembrane region" description="Helical" evidence="1">
    <location>
        <begin position="284"/>
        <end position="308"/>
    </location>
</feature>
<protein>
    <submittedName>
        <fullName evidence="2">Bgt-4631</fullName>
    </submittedName>
</protein>
<reference evidence="2 3" key="1">
    <citation type="submission" date="2018-08" db="EMBL/GenBank/DDBJ databases">
        <authorList>
            <person name="Muller C M."/>
        </authorList>
    </citation>
    <scope>NUCLEOTIDE SEQUENCE [LARGE SCALE GENOMIC DNA]</scope>
</reference>
<name>A0A9X9LAR0_BLUGR</name>
<evidence type="ECO:0000313" key="2">
    <source>
        <dbReference type="EMBL" id="VCU40924.1"/>
    </source>
</evidence>
<keyword evidence="3" id="KW-1185">Reference proteome</keyword>
<feature type="transmembrane region" description="Helical" evidence="1">
    <location>
        <begin position="130"/>
        <end position="151"/>
    </location>
</feature>
<keyword evidence="1" id="KW-1133">Transmembrane helix</keyword>
<evidence type="ECO:0000256" key="1">
    <source>
        <dbReference type="SAM" id="Phobius"/>
    </source>
</evidence>
<keyword evidence="1" id="KW-0472">Membrane</keyword>
<sequence length="385" mass="43437">MNNRSFPVEALGASTFVLLFSLACLILSTLLVCLLIKFGERSKCDFYTSSFTDPSSPTSSHASFLDTNRPADVTFFSVFTVVSTFASIIQQIHFVANWNIIKQGHFEHVMDKMHRHGIAFGGAGETWDLVLFYIQFYCYNAMSLNILFWAISLFNSSWADTFSRLGDRNNKLASASKVFSIIWPGVIIALMQCQMLQHIPILHITVSYITMFTSLTLGSVLLVLILFKYIKTRRLLAECNGRGEWWATIDADDLMYRTSTTDSNSSSVSAKISSKKKSIYDRALVTRFTIGFVVMRQVVIIFFTLFQINNNREMAESGEPDLSVDGAIEESFMFIPGVSVSLIAFLVFGTTKSWRRYRDLIFDGCSSHNHKENYRGIGGKGMTNF</sequence>